<organism evidence="2 3">
    <name type="scientific">Oenococcus sicerae</name>
    <dbReference type="NCBI Taxonomy" id="2203724"/>
    <lineage>
        <taxon>Bacteria</taxon>
        <taxon>Bacillati</taxon>
        <taxon>Bacillota</taxon>
        <taxon>Bacilli</taxon>
        <taxon>Lactobacillales</taxon>
        <taxon>Lactobacillaceae</taxon>
        <taxon>Oenococcus</taxon>
    </lineage>
</organism>
<name>A0ABX5QN97_9LACO</name>
<dbReference type="InterPro" id="IPR006524">
    <property type="entry name" value="ArpU-like"/>
</dbReference>
<evidence type="ECO:0000313" key="2">
    <source>
        <dbReference type="EMBL" id="QAS70243.1"/>
    </source>
</evidence>
<protein>
    <recommendedName>
        <fullName evidence="4">ArpU family transcriptional regulator</fullName>
    </recommendedName>
</protein>
<dbReference type="EMBL" id="CP029684">
    <property type="protein sequence ID" value="QAS70243.1"/>
    <property type="molecule type" value="Genomic_DNA"/>
</dbReference>
<reference evidence="2 3" key="1">
    <citation type="journal article" date="2019" name="Syst. Appl. Microbiol.">
        <title>Oenococcus sicerae sp. nov., isolated from French cider.</title>
        <authorList>
            <person name="Cousin F.J."/>
            <person name="Le Guellec R."/>
            <person name="Chagnot C."/>
            <person name="Goux D."/>
            <person name="Dalmasso M."/>
            <person name="Laplace J.M."/>
            <person name="Cretenet M."/>
        </authorList>
    </citation>
    <scope>NUCLEOTIDE SEQUENCE [LARGE SCALE GENOMIC DNA]</scope>
    <source>
        <strain evidence="2 3">UCMA 15228</strain>
    </source>
</reference>
<proteinExistence type="predicted"/>
<keyword evidence="3" id="KW-1185">Reference proteome</keyword>
<dbReference type="Proteomes" id="UP000286907">
    <property type="component" value="Chromosome"/>
</dbReference>
<evidence type="ECO:0000256" key="1">
    <source>
        <dbReference type="SAM" id="MobiDB-lite"/>
    </source>
</evidence>
<dbReference type="NCBIfam" id="TIGR01637">
    <property type="entry name" value="phage_arpU"/>
    <property type="match status" value="1"/>
</dbReference>
<evidence type="ECO:0000313" key="3">
    <source>
        <dbReference type="Proteomes" id="UP000286907"/>
    </source>
</evidence>
<gene>
    <name evidence="2" type="ORF">DLJ48_06760</name>
</gene>
<feature type="region of interest" description="Disordered" evidence="1">
    <location>
        <begin position="45"/>
        <end position="67"/>
    </location>
</feature>
<accession>A0ABX5QN97</accession>
<sequence length="163" mass="18859">MEQTSLLAELDEKATIENVRSFFKAVHNRPSKFERLVTQAGSSTDDLKSSVWSDMPKSPSAGNSQENKLARRLEAQSKLDACVNAIRAMPLKYRRLFISYYIDNIYHERLWSDIAEMHHLSRTEANEHMNKALYYFADGYLGDDDFHVYSKKAYKHSTNAELM</sequence>
<evidence type="ECO:0008006" key="4">
    <source>
        <dbReference type="Google" id="ProtNLM"/>
    </source>
</evidence>
<dbReference type="RefSeq" id="WP_128686712.1">
    <property type="nucleotide sequence ID" value="NZ_CP029684.2"/>
</dbReference>